<feature type="transmembrane region" description="Helical" evidence="9">
    <location>
        <begin position="390"/>
        <end position="411"/>
    </location>
</feature>
<dbReference type="PANTHER" id="PTHR11616:SF326">
    <property type="entry name" value="SODIUM-DEPENDENT TRANSPORTER SNF-5"/>
    <property type="match status" value="1"/>
</dbReference>
<accession>A0AA36GY87</accession>
<proteinExistence type="predicted"/>
<keyword evidence="4" id="KW-0769">Symport</keyword>
<keyword evidence="7" id="KW-0915">Sodium</keyword>
<reference evidence="10" key="1">
    <citation type="submission" date="2023-07" db="EMBL/GenBank/DDBJ databases">
        <authorList>
            <consortium name="CYATHOMIX"/>
        </authorList>
    </citation>
    <scope>NUCLEOTIDE SEQUENCE</scope>
    <source>
        <strain evidence="10">N/A</strain>
    </source>
</reference>
<dbReference type="GO" id="GO:0005332">
    <property type="term" value="F:gamma-aminobutyric acid:sodium:chloride symporter activity"/>
    <property type="evidence" value="ECO:0007669"/>
    <property type="project" value="TreeGrafter"/>
</dbReference>
<dbReference type="EMBL" id="CATQJL010000223">
    <property type="protein sequence ID" value="CAJ0600553.1"/>
    <property type="molecule type" value="Genomic_DNA"/>
</dbReference>
<gene>
    <name evidence="10" type="ORF">CYNAS_LOCUS12536</name>
</gene>
<sequence>MGSVSENEPDNISEYVDILTFCGLVLSYSSVWNFPAETMANGGAFFVIIYLLATFTCLFPILHLELFVGQRHQSGVCRVYRSYGRAYEGFGAAVCILTFLTSQYSMMDSYATVVHFGILSFHNEPKDLVSCSSKRYSGATSCVSLLEHTECQRSVEIVSGRRLTSHYYTYDYRSELCTDVRYGDYSPYNVSLYQHKSRFFDSVSEIYLKFIREGNSRNIYVQRLWIYLPLFCMFAILCLLRVTDVRRLIAVIYVMFAVSFISSVVAFVTLTEFGTVTSILWSASTPESLLILKTYARAVRLAFNSGGLAVCGVMSAASFRSKSKNSYRLATIMVFSNIATSFLSLLATLSICGTLADNSYQRTFSPRRNPNIFVIGMVTEAVITKTNNTFWVVVFTFAYLITKITPFFAPIMVAAAITRDLCYSSHRWSRRVGVMGSVCIIGFVVSVFRSIVPAKVYVNQLLPDVQSTYEVVIPIAMLVIFIVIYGRFFSRQVTNSVVITKYISFVYKNLINR</sequence>
<evidence type="ECO:0000256" key="4">
    <source>
        <dbReference type="ARBA" id="ARBA00022847"/>
    </source>
</evidence>
<dbReference type="InterPro" id="IPR000175">
    <property type="entry name" value="Na/ntran_symport"/>
</dbReference>
<evidence type="ECO:0000256" key="7">
    <source>
        <dbReference type="PIRSR" id="PIRSR600175-1"/>
    </source>
</evidence>
<keyword evidence="3 9" id="KW-0812">Transmembrane</keyword>
<keyword evidence="5 9" id="KW-1133">Transmembrane helix</keyword>
<feature type="transmembrane region" description="Helical" evidence="9">
    <location>
        <begin position="44"/>
        <end position="68"/>
    </location>
</feature>
<feature type="disulfide bond" evidence="8">
    <location>
        <begin position="131"/>
        <end position="142"/>
    </location>
</feature>
<keyword evidence="6 9" id="KW-0472">Membrane</keyword>
<dbReference type="GO" id="GO:0046872">
    <property type="term" value="F:metal ion binding"/>
    <property type="evidence" value="ECO:0007669"/>
    <property type="project" value="UniProtKB-KW"/>
</dbReference>
<name>A0AA36GY87_CYLNA</name>
<feature type="binding site" evidence="7">
    <location>
        <position position="23"/>
    </location>
    <ligand>
        <name>Na(+)</name>
        <dbReference type="ChEBI" id="CHEBI:29101"/>
        <label>1</label>
    </ligand>
</feature>
<dbReference type="InterPro" id="IPR037272">
    <property type="entry name" value="SNS_sf"/>
</dbReference>
<feature type="transmembrane region" description="Helical" evidence="9">
    <location>
        <begin position="432"/>
        <end position="451"/>
    </location>
</feature>
<evidence type="ECO:0000256" key="8">
    <source>
        <dbReference type="PIRSR" id="PIRSR600175-2"/>
    </source>
</evidence>
<feature type="transmembrane region" description="Helical" evidence="9">
    <location>
        <begin position="250"/>
        <end position="281"/>
    </location>
</feature>
<evidence type="ECO:0000256" key="6">
    <source>
        <dbReference type="ARBA" id="ARBA00023136"/>
    </source>
</evidence>
<dbReference type="Pfam" id="PF00209">
    <property type="entry name" value="SNF"/>
    <property type="match status" value="1"/>
</dbReference>
<evidence type="ECO:0000256" key="5">
    <source>
        <dbReference type="ARBA" id="ARBA00022989"/>
    </source>
</evidence>
<feature type="transmembrane region" description="Helical" evidence="9">
    <location>
        <begin position="471"/>
        <end position="489"/>
    </location>
</feature>
<feature type="binding site" evidence="7">
    <location>
        <position position="337"/>
    </location>
    <ligand>
        <name>Na(+)</name>
        <dbReference type="ChEBI" id="CHEBI:29101"/>
        <label>1</label>
    </ligand>
</feature>
<evidence type="ECO:0000256" key="1">
    <source>
        <dbReference type="ARBA" id="ARBA00004141"/>
    </source>
</evidence>
<evidence type="ECO:0000313" key="11">
    <source>
        <dbReference type="Proteomes" id="UP001176961"/>
    </source>
</evidence>
<dbReference type="AlphaFoldDB" id="A0AA36GY87"/>
<keyword evidence="2" id="KW-0813">Transport</keyword>
<dbReference type="GO" id="GO:0005886">
    <property type="term" value="C:plasma membrane"/>
    <property type="evidence" value="ECO:0007669"/>
    <property type="project" value="TreeGrafter"/>
</dbReference>
<feature type="transmembrane region" description="Helical" evidence="9">
    <location>
        <begin position="331"/>
        <end position="356"/>
    </location>
</feature>
<keyword evidence="7" id="KW-0479">Metal-binding</keyword>
<comment type="subcellular location">
    <subcellularLocation>
        <location evidence="1">Membrane</location>
        <topology evidence="1">Multi-pass membrane protein</topology>
    </subcellularLocation>
</comment>
<dbReference type="Proteomes" id="UP001176961">
    <property type="component" value="Unassembled WGS sequence"/>
</dbReference>
<dbReference type="PRINTS" id="PR00176">
    <property type="entry name" value="NANEUSMPORT"/>
</dbReference>
<evidence type="ECO:0000256" key="2">
    <source>
        <dbReference type="ARBA" id="ARBA00022448"/>
    </source>
</evidence>
<comment type="caution">
    <text evidence="10">The sequence shown here is derived from an EMBL/GenBank/DDBJ whole genome shotgun (WGS) entry which is preliminary data.</text>
</comment>
<evidence type="ECO:0000313" key="10">
    <source>
        <dbReference type="EMBL" id="CAJ0600553.1"/>
    </source>
</evidence>
<feature type="transmembrane region" description="Helical" evidence="9">
    <location>
        <begin position="12"/>
        <end position="32"/>
    </location>
</feature>
<dbReference type="PROSITE" id="PS50267">
    <property type="entry name" value="NA_NEUROTRAN_SYMP_3"/>
    <property type="match status" value="1"/>
</dbReference>
<dbReference type="PANTHER" id="PTHR11616">
    <property type="entry name" value="SODIUM/CHLORIDE DEPENDENT TRANSPORTER"/>
    <property type="match status" value="1"/>
</dbReference>
<dbReference type="SUPFAM" id="SSF161070">
    <property type="entry name" value="SNF-like"/>
    <property type="match status" value="1"/>
</dbReference>
<evidence type="ECO:0000256" key="9">
    <source>
        <dbReference type="SAM" id="Phobius"/>
    </source>
</evidence>
<feature type="binding site" evidence="7">
    <location>
        <position position="305"/>
    </location>
    <ligand>
        <name>Na(+)</name>
        <dbReference type="ChEBI" id="CHEBI:29101"/>
        <label>1</label>
    </ligand>
</feature>
<keyword evidence="8" id="KW-1015">Disulfide bond</keyword>
<evidence type="ECO:0000256" key="3">
    <source>
        <dbReference type="ARBA" id="ARBA00022692"/>
    </source>
</evidence>
<keyword evidence="11" id="KW-1185">Reference proteome</keyword>
<dbReference type="GO" id="GO:0043005">
    <property type="term" value="C:neuron projection"/>
    <property type="evidence" value="ECO:0007669"/>
    <property type="project" value="TreeGrafter"/>
</dbReference>
<protein>
    <submittedName>
        <fullName evidence="10">Uncharacterized protein</fullName>
    </submittedName>
</protein>
<organism evidence="10 11">
    <name type="scientific">Cylicocyclus nassatus</name>
    <name type="common">Nematode worm</name>
    <dbReference type="NCBI Taxonomy" id="53992"/>
    <lineage>
        <taxon>Eukaryota</taxon>
        <taxon>Metazoa</taxon>
        <taxon>Ecdysozoa</taxon>
        <taxon>Nematoda</taxon>
        <taxon>Chromadorea</taxon>
        <taxon>Rhabditida</taxon>
        <taxon>Rhabditina</taxon>
        <taxon>Rhabditomorpha</taxon>
        <taxon>Strongyloidea</taxon>
        <taxon>Strongylidae</taxon>
        <taxon>Cylicocyclus</taxon>
    </lineage>
</organism>
<feature type="transmembrane region" description="Helical" evidence="9">
    <location>
        <begin position="224"/>
        <end position="243"/>
    </location>
</feature>
<feature type="transmembrane region" description="Helical" evidence="9">
    <location>
        <begin position="301"/>
        <end position="319"/>
    </location>
</feature>